<evidence type="ECO:0000256" key="4">
    <source>
        <dbReference type="ARBA" id="ARBA00022692"/>
    </source>
</evidence>
<keyword evidence="10" id="KW-1185">Reference proteome</keyword>
<evidence type="ECO:0000256" key="2">
    <source>
        <dbReference type="ARBA" id="ARBA00022448"/>
    </source>
</evidence>
<dbReference type="InterPro" id="IPR035906">
    <property type="entry name" value="MetI-like_sf"/>
</dbReference>
<name>A0ABZ0EH78_9BURK</name>
<dbReference type="Proteomes" id="UP001302652">
    <property type="component" value="Chromosome 2"/>
</dbReference>
<feature type="transmembrane region" description="Helical" evidence="7">
    <location>
        <begin position="213"/>
        <end position="230"/>
    </location>
</feature>
<feature type="transmembrane region" description="Helical" evidence="7">
    <location>
        <begin position="263"/>
        <end position="283"/>
    </location>
</feature>
<dbReference type="SUPFAM" id="SSF161098">
    <property type="entry name" value="MetI-like"/>
    <property type="match status" value="1"/>
</dbReference>
<feature type="domain" description="ABC transmembrane type-1" evidence="8">
    <location>
        <begin position="103"/>
        <end position="287"/>
    </location>
</feature>
<evidence type="ECO:0000256" key="6">
    <source>
        <dbReference type="ARBA" id="ARBA00023136"/>
    </source>
</evidence>
<reference evidence="9 10" key="1">
    <citation type="submission" date="2023-10" db="EMBL/GenBank/DDBJ databases">
        <title>Surface-active antibiotics is a multifunctional adaptation for post-fire microbes.</title>
        <authorList>
            <person name="Liu M.D."/>
            <person name="Du Y."/>
            <person name="Koupaei S.K."/>
            <person name="Kim N.R."/>
            <person name="Zhang W."/>
            <person name="Traxler M.F."/>
        </authorList>
    </citation>
    <scope>NUCLEOTIDE SEQUENCE [LARGE SCALE GENOMIC DNA]</scope>
    <source>
        <strain evidence="9 10">F3</strain>
    </source>
</reference>
<dbReference type="RefSeq" id="WP_317019202.1">
    <property type="nucleotide sequence ID" value="NZ_CP136512.1"/>
</dbReference>
<dbReference type="PANTHER" id="PTHR30151">
    <property type="entry name" value="ALKANE SULFONATE ABC TRANSPORTER-RELATED, MEMBRANE SUBUNIT"/>
    <property type="match status" value="1"/>
</dbReference>
<dbReference type="PANTHER" id="PTHR30151:SF38">
    <property type="entry name" value="ALIPHATIC SULFONATES TRANSPORT PERMEASE PROTEIN SSUC-RELATED"/>
    <property type="match status" value="1"/>
</dbReference>
<sequence>MSETAIQVSGDPLRSAGVAGVEGVAGTTAATGIASRDSLQGWSWLRGSWLRALGWRLAPWLLPAVLLALWTSGSERGWIAPQILPPPERVFETFVELAKSGDLMRNTLISLQRVLLGFGAGTLAGFALGAALGLSRTVEAYVLPSFNALVQIPVLGWLPFLLLLVGVGEPLKYILIAHAALVPVTLSTLQGFRQTPASLDEVARVFEYNRWQRIFYLVLPAAVPTLATGVRLAFTKAWLALVVVELVASSEGLGYLIVYGRQLFQLDLVMASVVVVGAIGYAMNRALDALEARLRRGQPSAFRE</sequence>
<evidence type="ECO:0000256" key="5">
    <source>
        <dbReference type="ARBA" id="ARBA00022989"/>
    </source>
</evidence>
<evidence type="ECO:0000313" key="10">
    <source>
        <dbReference type="Proteomes" id="UP001302652"/>
    </source>
</evidence>
<evidence type="ECO:0000259" key="8">
    <source>
        <dbReference type="PROSITE" id="PS50928"/>
    </source>
</evidence>
<keyword evidence="2 7" id="KW-0813">Transport</keyword>
<keyword evidence="5 7" id="KW-1133">Transmembrane helix</keyword>
<dbReference type="CDD" id="cd06261">
    <property type="entry name" value="TM_PBP2"/>
    <property type="match status" value="1"/>
</dbReference>
<comment type="similarity">
    <text evidence="7">Belongs to the binding-protein-dependent transport system permease family.</text>
</comment>
<evidence type="ECO:0000256" key="3">
    <source>
        <dbReference type="ARBA" id="ARBA00022475"/>
    </source>
</evidence>
<comment type="subcellular location">
    <subcellularLocation>
        <location evidence="1 7">Cell membrane</location>
        <topology evidence="1 7">Multi-pass membrane protein</topology>
    </subcellularLocation>
</comment>
<gene>
    <name evidence="9" type="ORF">RW095_11715</name>
</gene>
<dbReference type="PROSITE" id="PS50928">
    <property type="entry name" value="ABC_TM1"/>
    <property type="match status" value="1"/>
</dbReference>
<organism evidence="9 10">
    <name type="scientific">Paraburkholderia kirstenboschensis</name>
    <dbReference type="NCBI Taxonomy" id="1245436"/>
    <lineage>
        <taxon>Bacteria</taxon>
        <taxon>Pseudomonadati</taxon>
        <taxon>Pseudomonadota</taxon>
        <taxon>Betaproteobacteria</taxon>
        <taxon>Burkholderiales</taxon>
        <taxon>Burkholderiaceae</taxon>
        <taxon>Paraburkholderia</taxon>
    </lineage>
</organism>
<evidence type="ECO:0000313" key="9">
    <source>
        <dbReference type="EMBL" id="WOD16557.1"/>
    </source>
</evidence>
<proteinExistence type="inferred from homology"/>
<dbReference type="InterPro" id="IPR000515">
    <property type="entry name" value="MetI-like"/>
</dbReference>
<keyword evidence="6 7" id="KW-0472">Membrane</keyword>
<dbReference type="Gene3D" id="1.10.3720.10">
    <property type="entry name" value="MetI-like"/>
    <property type="match status" value="1"/>
</dbReference>
<feature type="transmembrane region" description="Helical" evidence="7">
    <location>
        <begin position="237"/>
        <end position="257"/>
    </location>
</feature>
<feature type="transmembrane region" description="Helical" evidence="7">
    <location>
        <begin position="146"/>
        <end position="166"/>
    </location>
</feature>
<evidence type="ECO:0000256" key="1">
    <source>
        <dbReference type="ARBA" id="ARBA00004651"/>
    </source>
</evidence>
<keyword evidence="3" id="KW-1003">Cell membrane</keyword>
<dbReference type="Pfam" id="PF00528">
    <property type="entry name" value="BPD_transp_1"/>
    <property type="match status" value="1"/>
</dbReference>
<keyword evidence="4 7" id="KW-0812">Transmembrane</keyword>
<dbReference type="EMBL" id="CP136512">
    <property type="protein sequence ID" value="WOD16557.1"/>
    <property type="molecule type" value="Genomic_DNA"/>
</dbReference>
<evidence type="ECO:0000256" key="7">
    <source>
        <dbReference type="RuleBase" id="RU363032"/>
    </source>
</evidence>
<accession>A0ABZ0EH78</accession>
<protein>
    <submittedName>
        <fullName evidence="9">ABC transporter permease</fullName>
    </submittedName>
</protein>
<feature type="transmembrane region" description="Helical" evidence="7">
    <location>
        <begin position="114"/>
        <end position="134"/>
    </location>
</feature>